<keyword evidence="1" id="KW-0812">Transmembrane</keyword>
<dbReference type="RefSeq" id="WP_186888882.1">
    <property type="nucleotide sequence ID" value="NZ_JACONZ010000005.1"/>
</dbReference>
<sequence length="150" mass="15973">MKLSKQEYDQMNKQASPKSKLLPDCLWAFFVGGAICLLGEVLRTLYGRWGFALTDAAALTSATLVALSAVLTALGWYHKLATKAGAGTLVPITGFANAVVSPAIEFRVEGLVTGVGAKMFVIAGPVIVWGMMASVIWGVIYYFIRPLMGG</sequence>
<dbReference type="Proteomes" id="UP000659630">
    <property type="component" value="Unassembled WGS sequence"/>
</dbReference>
<dbReference type="PANTHER" id="PTHR38450:SF1">
    <property type="entry name" value="STAGE V SPORULATION PROTEIN AC"/>
    <property type="match status" value="1"/>
</dbReference>
<proteinExistence type="predicted"/>
<dbReference type="InterPro" id="IPR005562">
    <property type="entry name" value="SpoVA"/>
</dbReference>
<evidence type="ECO:0000313" key="3">
    <source>
        <dbReference type="Proteomes" id="UP000659630"/>
    </source>
</evidence>
<feature type="transmembrane region" description="Helical" evidence="1">
    <location>
        <begin position="119"/>
        <end position="144"/>
    </location>
</feature>
<dbReference type="Pfam" id="PF03862">
    <property type="entry name" value="SpoVAC_SpoVAEB"/>
    <property type="match status" value="1"/>
</dbReference>
<dbReference type="PANTHER" id="PTHR38450">
    <property type="entry name" value="STAGE V SPORULATION PROTEIN AC-RELATED"/>
    <property type="match status" value="1"/>
</dbReference>
<dbReference type="AlphaFoldDB" id="A0A923REW4"/>
<evidence type="ECO:0000313" key="2">
    <source>
        <dbReference type="EMBL" id="MBC5582525.1"/>
    </source>
</evidence>
<keyword evidence="1" id="KW-0472">Membrane</keyword>
<comment type="caution">
    <text evidence="2">The sequence shown here is derived from an EMBL/GenBank/DDBJ whole genome shotgun (WGS) entry which is preliminary data.</text>
</comment>
<gene>
    <name evidence="2" type="primary">spoVAC</name>
    <name evidence="2" type="ORF">H8S23_13505</name>
</gene>
<dbReference type="NCBIfam" id="TIGR02838">
    <property type="entry name" value="spore_V_AC"/>
    <property type="match status" value="1"/>
</dbReference>
<feature type="transmembrane region" description="Helical" evidence="1">
    <location>
        <begin position="21"/>
        <end position="46"/>
    </location>
</feature>
<feature type="transmembrane region" description="Helical" evidence="1">
    <location>
        <begin position="58"/>
        <end position="77"/>
    </location>
</feature>
<feature type="transmembrane region" description="Helical" evidence="1">
    <location>
        <begin position="84"/>
        <end position="104"/>
    </location>
</feature>
<name>A0A923REW4_9FIRM</name>
<protein>
    <submittedName>
        <fullName evidence="2">Stage V sporulation protein AC</fullName>
    </submittedName>
</protein>
<reference evidence="2" key="1">
    <citation type="submission" date="2020-08" db="EMBL/GenBank/DDBJ databases">
        <title>Genome public.</title>
        <authorList>
            <person name="Liu C."/>
            <person name="Sun Q."/>
        </authorList>
    </citation>
    <scope>NUCLEOTIDE SEQUENCE</scope>
    <source>
        <strain evidence="2">BX8</strain>
    </source>
</reference>
<keyword evidence="1" id="KW-1133">Transmembrane helix</keyword>
<accession>A0A923REW4</accession>
<evidence type="ECO:0000256" key="1">
    <source>
        <dbReference type="SAM" id="Phobius"/>
    </source>
</evidence>
<dbReference type="EMBL" id="JACONZ010000005">
    <property type="protein sequence ID" value="MBC5582525.1"/>
    <property type="molecule type" value="Genomic_DNA"/>
</dbReference>
<dbReference type="InterPro" id="IPR014203">
    <property type="entry name" value="Spore_V_AC"/>
</dbReference>
<organism evidence="2 3">
    <name type="scientific">Anaerofilum hominis</name>
    <dbReference type="NCBI Taxonomy" id="2763016"/>
    <lineage>
        <taxon>Bacteria</taxon>
        <taxon>Bacillati</taxon>
        <taxon>Bacillota</taxon>
        <taxon>Clostridia</taxon>
        <taxon>Eubacteriales</taxon>
        <taxon>Oscillospiraceae</taxon>
        <taxon>Anaerofilum</taxon>
    </lineage>
</organism>
<keyword evidence="3" id="KW-1185">Reference proteome</keyword>